<feature type="signal peptide" evidence="1">
    <location>
        <begin position="1"/>
        <end position="29"/>
    </location>
</feature>
<evidence type="ECO:0000256" key="1">
    <source>
        <dbReference type="SAM" id="SignalP"/>
    </source>
</evidence>
<sequence length="467" mass="55323">MRVELFRNFKKMYRFYLLVIIIVSISANCQNSVDQIVIKKNLYQNKFDGTDSLYKTEIKTVTDKSTISQLVEGITKNDDSENLLAVFEIDSNYIKNNSEELLNLYSGKEIVWNTKQKEFIINELKNIENFKIKLSDYLSNGCCYTMHSSYKNEYILDFKKEGNSLYRYTSRKHIWGYKFPWKNEMGKSIYNFQVDNLIDKIFGAKSKTEKPLKSDKLLKYLVNKIIDSKQRKLYQLSSFTYIKSNFKVISHEELYGRGRYIWDENKVIKVRLHDDNMLSNVNLLFLAKVEDGKLYSRDSIKNEAPRIIKRIQDINFIRQYLINNEHSRLDTYYFNNNSITDYTIDGINKSPKEWKNHDNYLKGLKYYEKNNIKPNFDIKQAIENSTRVNCGCNYRFEKSYLEQGIFFELFGEEGDSSIWVLLPDNKLLLYIMDNDKVINLNLKGYENKHGIKFPCKLFNADGIELKK</sequence>
<comment type="caution">
    <text evidence="2">The sequence shown here is derived from an EMBL/GenBank/DDBJ whole genome shotgun (WGS) entry which is preliminary data.</text>
</comment>
<dbReference type="AlphaFoldDB" id="A0A0A2MFN2"/>
<proteinExistence type="predicted"/>
<dbReference type="Proteomes" id="UP000030121">
    <property type="component" value="Unassembled WGS sequence"/>
</dbReference>
<keyword evidence="3" id="KW-1185">Reference proteome</keyword>
<evidence type="ECO:0000313" key="3">
    <source>
        <dbReference type="Proteomes" id="UP000030121"/>
    </source>
</evidence>
<name>A0A0A2MFN2_9FLAO</name>
<dbReference type="EMBL" id="JRLW01000003">
    <property type="protein sequence ID" value="KGO90233.1"/>
    <property type="molecule type" value="Genomic_DNA"/>
</dbReference>
<reference evidence="2 3" key="1">
    <citation type="submission" date="2013-09" db="EMBL/GenBank/DDBJ databases">
        <authorList>
            <person name="Zeng Z."/>
            <person name="Chen C."/>
        </authorList>
    </citation>
    <scope>NUCLEOTIDE SEQUENCE [LARGE SCALE GENOMIC DNA]</scope>
    <source>
        <strain evidence="2 3">GH29-5</strain>
    </source>
</reference>
<organism evidence="2 3">
    <name type="scientific">Flavobacterium suncheonense GH29-5 = DSM 17707</name>
    <dbReference type="NCBI Taxonomy" id="1121899"/>
    <lineage>
        <taxon>Bacteria</taxon>
        <taxon>Pseudomonadati</taxon>
        <taxon>Bacteroidota</taxon>
        <taxon>Flavobacteriia</taxon>
        <taxon>Flavobacteriales</taxon>
        <taxon>Flavobacteriaceae</taxon>
        <taxon>Flavobacterium</taxon>
    </lineage>
</organism>
<gene>
    <name evidence="2" type="ORF">Q764_04035</name>
</gene>
<dbReference type="STRING" id="1121899.GCA_000430025_00184"/>
<protein>
    <submittedName>
        <fullName evidence="2">Uncharacterized protein</fullName>
    </submittedName>
</protein>
<feature type="chain" id="PRO_5001992117" evidence="1">
    <location>
        <begin position="30"/>
        <end position="467"/>
    </location>
</feature>
<accession>A0A0A2MFN2</accession>
<dbReference type="eggNOG" id="ENOG502ZYEH">
    <property type="taxonomic scope" value="Bacteria"/>
</dbReference>
<evidence type="ECO:0000313" key="2">
    <source>
        <dbReference type="EMBL" id="KGO90233.1"/>
    </source>
</evidence>
<keyword evidence="1" id="KW-0732">Signal</keyword>